<protein>
    <submittedName>
        <fullName evidence="1">Uncharacterized protein</fullName>
    </submittedName>
</protein>
<organism evidence="1 2">
    <name type="scientific">Pseudomonas phage vB_PaeM_PAO1_Ab17</name>
    <dbReference type="NCBI Taxonomy" id="1548904"/>
    <lineage>
        <taxon>Viruses</taxon>
        <taxon>Duplodnaviria</taxon>
        <taxon>Heunggongvirae</taxon>
        <taxon>Uroviricota</taxon>
        <taxon>Caudoviricetes</taxon>
        <taxon>Vandenendeviridae</taxon>
        <taxon>Nankokuvirus</taxon>
        <taxon>Nankokuvirus Ab03</taxon>
    </lineage>
</organism>
<dbReference type="Proteomes" id="UP000030225">
    <property type="component" value="Segment"/>
</dbReference>
<proteinExistence type="predicted"/>
<evidence type="ECO:0000313" key="1">
    <source>
        <dbReference type="EMBL" id="CEF89626.1"/>
    </source>
</evidence>
<dbReference type="EMBL" id="LN610576">
    <property type="protein sequence ID" value="CEF89626.1"/>
    <property type="molecule type" value="Genomic_DNA"/>
</dbReference>
<gene>
    <name evidence="1" type="primary">ORF136</name>
</gene>
<sequence>MRTDKSGARSERKEAIKASRELLYVRKNKRKQWVSKD</sequence>
<accession>A0A0A1IV35</accession>
<reference evidence="2" key="1">
    <citation type="journal article" date="2015" name="PLoS ONE">
        <title>Investigation of a Large Collection of Pseudomonas aeruginosa Bacteriophages Collected from a Single Environmental Source in Abidjan, Cote d'Ivoire.</title>
        <authorList>
            <person name="Essoh C."/>
            <person name="Latino L."/>
            <person name="Midoux C."/>
            <person name="Blouin Y."/>
            <person name="Loukou G."/>
            <person name="Nguetta S.P."/>
            <person name="Lathro S."/>
            <person name="Cablanmian A."/>
            <person name="Kouassi A.K."/>
            <person name="Vergnaud G."/>
            <person name="Pourcel C."/>
        </authorList>
    </citation>
    <scope>NUCLEOTIDE SEQUENCE [LARGE SCALE GENOMIC DNA]</scope>
</reference>
<evidence type="ECO:0000313" key="2">
    <source>
        <dbReference type="Proteomes" id="UP000030225"/>
    </source>
</evidence>
<name>A0A0A1IV35_9CAUD</name>